<name>A0A251XPT5_9MICO</name>
<reference evidence="6 7" key="1">
    <citation type="submission" date="2016-08" db="EMBL/GenBank/DDBJ databases">
        <title>Genome sequence of Clavibacter michiganensis spp. strain CASJ009.</title>
        <authorList>
            <person name="Thapa S.P."/>
            <person name="Coaker G."/>
        </authorList>
    </citation>
    <scope>NUCLEOTIDE SEQUENCE [LARGE SCALE GENOMIC DNA]</scope>
    <source>
        <strain evidence="6">CASJ009</strain>
    </source>
</reference>
<dbReference type="PANTHER" id="PTHR30055">
    <property type="entry name" value="HTH-TYPE TRANSCRIPTIONAL REGULATOR RUTR"/>
    <property type="match status" value="1"/>
</dbReference>
<dbReference type="Gene3D" id="1.10.357.10">
    <property type="entry name" value="Tetracycline Repressor, domain 2"/>
    <property type="match status" value="1"/>
</dbReference>
<proteinExistence type="predicted"/>
<dbReference type="InterPro" id="IPR050109">
    <property type="entry name" value="HTH-type_TetR-like_transc_reg"/>
</dbReference>
<dbReference type="GO" id="GO:0003700">
    <property type="term" value="F:DNA-binding transcription factor activity"/>
    <property type="evidence" value="ECO:0007669"/>
    <property type="project" value="TreeGrafter"/>
</dbReference>
<dbReference type="InterPro" id="IPR001647">
    <property type="entry name" value="HTH_TetR"/>
</dbReference>
<evidence type="ECO:0000256" key="4">
    <source>
        <dbReference type="PROSITE-ProRule" id="PRU00335"/>
    </source>
</evidence>
<dbReference type="Gene3D" id="1.10.10.60">
    <property type="entry name" value="Homeodomain-like"/>
    <property type="match status" value="1"/>
</dbReference>
<dbReference type="SUPFAM" id="SSF46689">
    <property type="entry name" value="Homeodomain-like"/>
    <property type="match status" value="1"/>
</dbReference>
<dbReference type="PROSITE" id="PS50977">
    <property type="entry name" value="HTH_TETR_2"/>
    <property type="match status" value="1"/>
</dbReference>
<dbReference type="Pfam" id="PF00440">
    <property type="entry name" value="TetR_N"/>
    <property type="match status" value="1"/>
</dbReference>
<evidence type="ECO:0000313" key="7">
    <source>
        <dbReference type="Proteomes" id="UP000195106"/>
    </source>
</evidence>
<evidence type="ECO:0000256" key="2">
    <source>
        <dbReference type="ARBA" id="ARBA00023125"/>
    </source>
</evidence>
<dbReference type="Proteomes" id="UP000195106">
    <property type="component" value="Unassembled WGS sequence"/>
</dbReference>
<dbReference type="PRINTS" id="PR00455">
    <property type="entry name" value="HTHTETR"/>
</dbReference>
<organism evidence="6 7">
    <name type="scientific">Clavibacter michiganensis</name>
    <dbReference type="NCBI Taxonomy" id="28447"/>
    <lineage>
        <taxon>Bacteria</taxon>
        <taxon>Bacillati</taxon>
        <taxon>Actinomycetota</taxon>
        <taxon>Actinomycetes</taxon>
        <taxon>Micrococcales</taxon>
        <taxon>Microbacteriaceae</taxon>
        <taxon>Clavibacter</taxon>
    </lineage>
</organism>
<keyword evidence="1" id="KW-0805">Transcription regulation</keyword>
<dbReference type="PANTHER" id="PTHR30055:SF234">
    <property type="entry name" value="HTH-TYPE TRANSCRIPTIONAL REGULATOR BETI"/>
    <property type="match status" value="1"/>
</dbReference>
<feature type="DNA-binding region" description="H-T-H motif" evidence="4">
    <location>
        <begin position="40"/>
        <end position="59"/>
    </location>
</feature>
<dbReference type="AlphaFoldDB" id="A0A251XPT5"/>
<keyword evidence="2 4" id="KW-0238">DNA-binding</keyword>
<evidence type="ECO:0000256" key="3">
    <source>
        <dbReference type="ARBA" id="ARBA00023163"/>
    </source>
</evidence>
<dbReference type="EMBL" id="MDHJ01000001">
    <property type="protein sequence ID" value="OUE07516.1"/>
    <property type="molecule type" value="Genomic_DNA"/>
</dbReference>
<dbReference type="GO" id="GO:0000976">
    <property type="term" value="F:transcription cis-regulatory region binding"/>
    <property type="evidence" value="ECO:0007669"/>
    <property type="project" value="TreeGrafter"/>
</dbReference>
<accession>A0A251XPT5</accession>
<protein>
    <submittedName>
        <fullName evidence="6">HTH-type transcriptional repressor ComR</fullName>
    </submittedName>
</protein>
<evidence type="ECO:0000259" key="5">
    <source>
        <dbReference type="PROSITE" id="PS50977"/>
    </source>
</evidence>
<evidence type="ECO:0000256" key="1">
    <source>
        <dbReference type="ARBA" id="ARBA00023015"/>
    </source>
</evidence>
<evidence type="ECO:0000313" key="6">
    <source>
        <dbReference type="EMBL" id="OUE07516.1"/>
    </source>
</evidence>
<feature type="domain" description="HTH tetR-type" evidence="5">
    <location>
        <begin position="17"/>
        <end position="77"/>
    </location>
</feature>
<keyword evidence="3" id="KW-0804">Transcription</keyword>
<comment type="caution">
    <text evidence="6">The sequence shown here is derived from an EMBL/GenBank/DDBJ whole genome shotgun (WGS) entry which is preliminary data.</text>
</comment>
<sequence length="249" mass="26314">MTADASRTDEASADPRSGTRDRIVDVAADLLRASGRAAVTTRAISEAAGVQAPTIYRLFGDKEGLLDAVAEREMTRFSAVKADAVRAAAAGAVDAVDDLRTGWDATIAFGLANPDLYALMSDPARGPGSPAVRAGVALLEERVHRVALAGRLRVAEPVAVDLLHAAATGALLSTIRRPAADRDRVLVDVMREAVLERILTPRPGGRARHEPGLVERAVALRAHLADADRLSAGERTLLAEWLDRIAAAR</sequence>
<gene>
    <name evidence="6" type="primary">comR</name>
    <name evidence="6" type="ORF">CMsap09_01110</name>
</gene>
<dbReference type="InterPro" id="IPR009057">
    <property type="entry name" value="Homeodomain-like_sf"/>
</dbReference>